<dbReference type="GO" id="GO:0016226">
    <property type="term" value="P:iron-sulfur cluster assembly"/>
    <property type="evidence" value="ECO:0000318"/>
    <property type="project" value="GO_Central"/>
</dbReference>
<dbReference type="InterPro" id="IPR003808">
    <property type="entry name" value="Fe-S_metab-assoc_dom"/>
</dbReference>
<dbReference type="Pfam" id="PF02657">
    <property type="entry name" value="SufE"/>
    <property type="match status" value="1"/>
</dbReference>
<dbReference type="PANTHER" id="PTHR46230:SF3">
    <property type="entry name" value="SUFE-LIKE PROTEIN 1, CHLOROPLASTIC_MITOCHONDRIAL"/>
    <property type="match status" value="1"/>
</dbReference>
<dbReference type="InterPro" id="IPR036065">
    <property type="entry name" value="BolA-like_sf"/>
</dbReference>
<feature type="domain" description="Fe-S metabolism associated" evidence="2">
    <location>
        <begin position="115"/>
        <end position="239"/>
    </location>
</feature>
<sequence>MKRRVSYQYFFPLWSVLATRSQSATQLSLSSPMSSMSIPSSIRAISTKLPQFNHFPASSKPLISISYSSSSLPSSFKSISFQRLPTKPQCSSSSSSSTSVEAVEELTPKLQEIVKLFQAAQDPRAKYQQLMFYANNLPPLQQKFKTKENKVEGCVSQVWVRAFLDSDSGSDSKLVYFEADSDSVMTKGLAALLVLGLSGHPVPEILRVSPDFVTLLGLQQNLTPSRNNGFLNMLKLMQRKALLLGLEAENLKQGDRVSGLDSQLDGVDKVEFDAPSGVEDTVLDVGRGETVENGSNSSSDGGGGPEKLELNGFSGVESSHIDVAKSENVAKESNSNSNGGGGLGRRGERIREKLERELKPVELEVDDISYQHAGHAGVKGSDGETHFNLKVVSNEFEGKSLVKRHRMIYGLLQDELEGGLHALSIIAKTPAELGGGK</sequence>
<feature type="region of interest" description="Disordered" evidence="1">
    <location>
        <begin position="278"/>
        <end position="312"/>
    </location>
</feature>
<dbReference type="InterPro" id="IPR002634">
    <property type="entry name" value="BolA"/>
</dbReference>
<dbReference type="Pfam" id="PF01722">
    <property type="entry name" value="BolA"/>
    <property type="match status" value="1"/>
</dbReference>
<name>A0A9R0I3L3_SPIOL</name>
<organism evidence="3 4">
    <name type="scientific">Spinacia oleracea</name>
    <name type="common">Spinach</name>
    <dbReference type="NCBI Taxonomy" id="3562"/>
    <lineage>
        <taxon>Eukaryota</taxon>
        <taxon>Viridiplantae</taxon>
        <taxon>Streptophyta</taxon>
        <taxon>Embryophyta</taxon>
        <taxon>Tracheophyta</taxon>
        <taxon>Spermatophyta</taxon>
        <taxon>Magnoliopsida</taxon>
        <taxon>eudicotyledons</taxon>
        <taxon>Gunneridae</taxon>
        <taxon>Pentapetalae</taxon>
        <taxon>Caryophyllales</taxon>
        <taxon>Chenopodiaceae</taxon>
        <taxon>Chenopodioideae</taxon>
        <taxon>Anserineae</taxon>
        <taxon>Spinacia</taxon>
    </lineage>
</organism>
<evidence type="ECO:0000256" key="1">
    <source>
        <dbReference type="SAM" id="MobiDB-lite"/>
    </source>
</evidence>
<dbReference type="GeneID" id="110782088"/>
<evidence type="ECO:0000259" key="2">
    <source>
        <dbReference type="Pfam" id="PF02657"/>
    </source>
</evidence>
<dbReference type="SUPFAM" id="SSF82657">
    <property type="entry name" value="BolA-like"/>
    <property type="match status" value="1"/>
</dbReference>
<dbReference type="Gene3D" id="3.30.300.90">
    <property type="entry name" value="BolA-like"/>
    <property type="match status" value="1"/>
</dbReference>
<dbReference type="SUPFAM" id="SSF82649">
    <property type="entry name" value="SufE/NifU"/>
    <property type="match status" value="1"/>
</dbReference>
<dbReference type="Proteomes" id="UP000813463">
    <property type="component" value="Chromosome 2"/>
</dbReference>
<feature type="region of interest" description="Disordered" evidence="1">
    <location>
        <begin position="326"/>
        <end position="349"/>
    </location>
</feature>
<reference evidence="4" key="2">
    <citation type="submission" date="2025-08" db="UniProtKB">
        <authorList>
            <consortium name="RefSeq"/>
        </authorList>
    </citation>
    <scope>IDENTIFICATION</scope>
    <source>
        <tissue evidence="4">Leaf</tissue>
    </source>
</reference>
<dbReference type="GO" id="GO:0009507">
    <property type="term" value="C:chloroplast"/>
    <property type="evidence" value="ECO:0000318"/>
    <property type="project" value="GO_Central"/>
</dbReference>
<reference evidence="3" key="1">
    <citation type="journal article" date="2021" name="Nat. Commun.">
        <title>Genomic analyses provide insights into spinach domestication and the genetic basis of agronomic traits.</title>
        <authorList>
            <person name="Cai X."/>
            <person name="Sun X."/>
            <person name="Xu C."/>
            <person name="Sun H."/>
            <person name="Wang X."/>
            <person name="Ge C."/>
            <person name="Zhang Z."/>
            <person name="Wang Q."/>
            <person name="Fei Z."/>
            <person name="Jiao C."/>
            <person name="Wang Q."/>
        </authorList>
    </citation>
    <scope>NUCLEOTIDE SEQUENCE [LARGE SCALE GENOMIC DNA]</scope>
    <source>
        <strain evidence="3">cv. Varoflay</strain>
    </source>
</reference>
<protein>
    <submittedName>
        <fullName evidence="4">SufE-like protein 1, chloroplastic/mitochondrial</fullName>
    </submittedName>
</protein>
<dbReference type="RefSeq" id="XP_021841863.2">
    <property type="nucleotide sequence ID" value="XM_021986171.2"/>
</dbReference>
<dbReference type="KEGG" id="soe:110782088"/>
<gene>
    <name evidence="4" type="primary">LOC110782088</name>
</gene>
<accession>A0A9R0I3L3</accession>
<keyword evidence="3" id="KW-1185">Reference proteome</keyword>
<proteinExistence type="predicted"/>
<evidence type="ECO:0000313" key="4">
    <source>
        <dbReference type="RefSeq" id="XP_021841863.2"/>
    </source>
</evidence>
<dbReference type="AlphaFoldDB" id="A0A9R0I3L3"/>
<dbReference type="Gene3D" id="3.90.1010.10">
    <property type="match status" value="1"/>
</dbReference>
<evidence type="ECO:0000313" key="3">
    <source>
        <dbReference type="Proteomes" id="UP000813463"/>
    </source>
</evidence>
<dbReference type="PANTHER" id="PTHR46230">
    <property type="match status" value="1"/>
</dbReference>